<keyword evidence="1" id="KW-0175">Coiled coil</keyword>
<keyword evidence="2" id="KW-0472">Membrane</keyword>
<dbReference type="InterPro" id="IPR005498">
    <property type="entry name" value="T4SS_VirB10/TraB/TrbI"/>
</dbReference>
<dbReference type="Pfam" id="PF03743">
    <property type="entry name" value="TrbI"/>
    <property type="match status" value="1"/>
</dbReference>
<dbReference type="GeneID" id="77344923"/>
<evidence type="ECO:0000313" key="3">
    <source>
        <dbReference type="EMBL" id="KAB0478796.1"/>
    </source>
</evidence>
<name>A0A7V7THT6_9VIBR</name>
<dbReference type="AlphaFoldDB" id="A0A7V7THT6"/>
<evidence type="ECO:0000256" key="2">
    <source>
        <dbReference type="SAM" id="Phobius"/>
    </source>
</evidence>
<comment type="caution">
    <text evidence="3">The sequence shown here is derived from an EMBL/GenBank/DDBJ whole genome shotgun (WGS) entry which is preliminary data.</text>
</comment>
<sequence>MFDKLKERYFTDREGDFDQGGVINDDTAQRNKRITTVAVSVLCLIVMGVWMYARPKPVDDVEQVEPVEFGAIVDQGFTEKDNQSALSQQQLLIATLQKQMREFQEDMTALEAETQRRIEVAKTDTATLVEDQVRIEMQDKVDGLQRTIEEMKAHTASPMDTDYPFDSEQERLAMVGGDEVFGQAKLPPRPSISSDNNPDIDTMSYQPRQQRSFVNSQFDSTDFTWAEDEEQARRTTDNFVPTGTFVTALVTGGADANAGVMGQGDTTPIVFQTMNQGVLPNGKPSKLKDCTVTGAVYGEISSSRGIVRTNRLSCILENDEILDVPVKGTAFNFGRNGIRGTTILKNGKVVQMAGISGILTGLGEAGKGASQTTSTSALGTTSSVSGEDFGLNLLGNATASVGAKLADYYIGLAEMYHPIVEINPGSMVNIVFLEGFPLDPLEAAEYEQSQKEDNASQSNQVMEVISSVTQNPLANQIQSKGIQVPRSPFGQP</sequence>
<accession>A0A7V7THT6</accession>
<keyword evidence="2" id="KW-0812">Transmembrane</keyword>
<organism evidence="3 4">
    <name type="scientific">Vibrio chagasii</name>
    <dbReference type="NCBI Taxonomy" id="170679"/>
    <lineage>
        <taxon>Bacteria</taxon>
        <taxon>Pseudomonadati</taxon>
        <taxon>Pseudomonadota</taxon>
        <taxon>Gammaproteobacteria</taxon>
        <taxon>Vibrionales</taxon>
        <taxon>Vibrionaceae</taxon>
        <taxon>Vibrio</taxon>
    </lineage>
</organism>
<gene>
    <name evidence="3" type="ORF">F7Q91_15565</name>
</gene>
<keyword evidence="2" id="KW-1133">Transmembrane helix</keyword>
<dbReference type="EMBL" id="VZPX01000034">
    <property type="protein sequence ID" value="KAB0478796.1"/>
    <property type="molecule type" value="Genomic_DNA"/>
</dbReference>
<evidence type="ECO:0000256" key="1">
    <source>
        <dbReference type="SAM" id="Coils"/>
    </source>
</evidence>
<dbReference type="CDD" id="cd16430">
    <property type="entry name" value="TraB"/>
    <property type="match status" value="1"/>
</dbReference>
<reference evidence="3 4" key="1">
    <citation type="submission" date="2019-09" db="EMBL/GenBank/DDBJ databases">
        <title>Draft genome sequences of 48 bacterial type strains from the CCUG.</title>
        <authorList>
            <person name="Tunovic T."/>
            <person name="Pineiro-Iglesias B."/>
            <person name="Unosson C."/>
            <person name="Inganas E."/>
            <person name="Ohlen M."/>
            <person name="Cardew S."/>
            <person name="Jensie-Markopoulos S."/>
            <person name="Salva-Serra F."/>
            <person name="Jaen-Luchoro D."/>
            <person name="Karlsson R."/>
            <person name="Svensson-Stadler L."/>
            <person name="Chun J."/>
            <person name="Moore E."/>
        </authorList>
    </citation>
    <scope>NUCLEOTIDE SEQUENCE [LARGE SCALE GENOMIC DNA]</scope>
    <source>
        <strain evidence="3 4">CCUG 48643</strain>
    </source>
</reference>
<feature type="transmembrane region" description="Helical" evidence="2">
    <location>
        <begin position="34"/>
        <end position="53"/>
    </location>
</feature>
<protein>
    <submittedName>
        <fullName evidence="3">Conjugal transfer protein TraB</fullName>
    </submittedName>
</protein>
<dbReference type="RefSeq" id="WP_137408130.1">
    <property type="nucleotide sequence ID" value="NZ_AP025469.1"/>
</dbReference>
<evidence type="ECO:0000313" key="4">
    <source>
        <dbReference type="Proteomes" id="UP000423756"/>
    </source>
</evidence>
<dbReference type="Proteomes" id="UP000423756">
    <property type="component" value="Unassembled WGS sequence"/>
</dbReference>
<proteinExistence type="predicted"/>
<feature type="coiled-coil region" evidence="1">
    <location>
        <begin position="86"/>
        <end position="154"/>
    </location>
</feature>